<evidence type="ECO:0000256" key="10">
    <source>
        <dbReference type="PROSITE-ProRule" id="PRU10072"/>
    </source>
</evidence>
<dbReference type="SMART" id="SM00986">
    <property type="entry name" value="UDG"/>
    <property type="match status" value="1"/>
</dbReference>
<dbReference type="FunFam" id="3.40.470.10:FF:000001">
    <property type="entry name" value="Uracil-DNA glycosylase"/>
    <property type="match status" value="1"/>
</dbReference>
<evidence type="ECO:0000259" key="12">
    <source>
        <dbReference type="SMART" id="SM00986"/>
    </source>
</evidence>
<dbReference type="SUPFAM" id="SSF52141">
    <property type="entry name" value="Uracil-DNA glycosylase-like"/>
    <property type="match status" value="1"/>
</dbReference>
<evidence type="ECO:0000256" key="4">
    <source>
        <dbReference type="ARBA" id="ARBA00012030"/>
    </source>
</evidence>
<comment type="function">
    <text evidence="2 9 11">Excises uracil residues from the DNA which can arise as a result of misincorporation of dUMP residues by DNA polymerase or due to deamination of cytosine.</text>
</comment>
<proteinExistence type="inferred from homology"/>
<evidence type="ECO:0000256" key="7">
    <source>
        <dbReference type="ARBA" id="ARBA00022801"/>
    </source>
</evidence>
<accession>A0A4S2D1Y3</accession>
<dbReference type="NCBIfam" id="NF003591">
    <property type="entry name" value="PRK05254.1-4"/>
    <property type="match status" value="1"/>
</dbReference>
<reference evidence="13 14" key="1">
    <citation type="submission" date="2019-04" db="EMBL/GenBank/DDBJ databases">
        <title>Microbes associate with the intestines of laboratory mice.</title>
        <authorList>
            <person name="Navarre W."/>
            <person name="Wong E."/>
            <person name="Huang K."/>
            <person name="Tropini C."/>
            <person name="Ng K."/>
            <person name="Yu B."/>
        </authorList>
    </citation>
    <scope>NUCLEOTIDE SEQUENCE [LARGE SCALE GENOMIC DNA]</scope>
    <source>
        <strain evidence="13 14">NM62_B4-13</strain>
    </source>
</reference>
<evidence type="ECO:0000256" key="11">
    <source>
        <dbReference type="RuleBase" id="RU003780"/>
    </source>
</evidence>
<dbReference type="NCBIfam" id="NF003592">
    <property type="entry name" value="PRK05254.1-5"/>
    <property type="match status" value="1"/>
</dbReference>
<dbReference type="Pfam" id="PF03167">
    <property type="entry name" value="UDG"/>
    <property type="match status" value="1"/>
</dbReference>
<dbReference type="CDD" id="cd10027">
    <property type="entry name" value="UDG-F1-like"/>
    <property type="match status" value="1"/>
</dbReference>
<name>A0A4S2D1Y3_STEMA</name>
<comment type="caution">
    <text evidence="13">The sequence shown here is derived from an EMBL/GenBank/DDBJ whole genome shotgun (WGS) entry which is preliminary data.</text>
</comment>
<protein>
    <recommendedName>
        <fullName evidence="5 9">Uracil-DNA glycosylase</fullName>
        <shortName evidence="9">UDG</shortName>
        <ecNumber evidence="4 9">3.2.2.27</ecNumber>
    </recommendedName>
</protein>
<sequence>MNDDVQPSIQLEPSWKARVGEWLLRPEMRELSGFLRQRKAAGARVFPPGPQIFAAFDATPFEQVKVVILGQDPYHGAGQAHGLSFSVMPGVPVPPSLLNIYKEIEADLGLPRPDHGCLLPWAQRGVLLLNAVLTVEEGHAGAHQRRGWEGFTDHVVDTLNREREGLVFVLWGAYAQQKGKVIDTGRHRVLKAPHPSPLSAHRGFLGCRHFSAANEYLRRRGHGAIDWSLPPRAQLGLD</sequence>
<evidence type="ECO:0000256" key="9">
    <source>
        <dbReference type="HAMAP-Rule" id="MF_00148"/>
    </source>
</evidence>
<dbReference type="HAMAP" id="MF_00148">
    <property type="entry name" value="UDG"/>
    <property type="match status" value="1"/>
</dbReference>
<evidence type="ECO:0000256" key="1">
    <source>
        <dbReference type="ARBA" id="ARBA00001400"/>
    </source>
</evidence>
<dbReference type="InterPro" id="IPR036895">
    <property type="entry name" value="Uracil-DNA_glycosylase-like_sf"/>
</dbReference>
<dbReference type="EC" id="3.2.2.27" evidence="4 9"/>
<comment type="similarity">
    <text evidence="3 9 11">Belongs to the uracil-DNA glycosylase (UDG) superfamily. UNG family.</text>
</comment>
<evidence type="ECO:0000256" key="8">
    <source>
        <dbReference type="ARBA" id="ARBA00023204"/>
    </source>
</evidence>
<evidence type="ECO:0000313" key="14">
    <source>
        <dbReference type="Proteomes" id="UP000306631"/>
    </source>
</evidence>
<comment type="subcellular location">
    <subcellularLocation>
        <location evidence="9">Cytoplasm</location>
    </subcellularLocation>
</comment>
<dbReference type="InterPro" id="IPR002043">
    <property type="entry name" value="UDG_fam1"/>
</dbReference>
<evidence type="ECO:0000256" key="2">
    <source>
        <dbReference type="ARBA" id="ARBA00002631"/>
    </source>
</evidence>
<keyword evidence="6 9" id="KW-0227">DNA damage</keyword>
<dbReference type="PANTHER" id="PTHR11264">
    <property type="entry name" value="URACIL-DNA GLYCOSYLASE"/>
    <property type="match status" value="1"/>
</dbReference>
<dbReference type="PROSITE" id="PS00130">
    <property type="entry name" value="U_DNA_GLYCOSYLASE"/>
    <property type="match status" value="1"/>
</dbReference>
<dbReference type="GO" id="GO:0005737">
    <property type="term" value="C:cytoplasm"/>
    <property type="evidence" value="ECO:0007669"/>
    <property type="project" value="UniProtKB-SubCell"/>
</dbReference>
<dbReference type="InterPro" id="IPR005122">
    <property type="entry name" value="Uracil-DNA_glycosylase-like"/>
</dbReference>
<dbReference type="EMBL" id="SRYW01000006">
    <property type="protein sequence ID" value="TGY34513.1"/>
    <property type="molecule type" value="Genomic_DNA"/>
</dbReference>
<dbReference type="NCBIfam" id="NF003589">
    <property type="entry name" value="PRK05254.1-2"/>
    <property type="match status" value="1"/>
</dbReference>
<keyword evidence="9" id="KW-0963">Cytoplasm</keyword>
<dbReference type="PANTHER" id="PTHR11264:SF0">
    <property type="entry name" value="URACIL-DNA GLYCOSYLASE"/>
    <property type="match status" value="1"/>
</dbReference>
<feature type="active site" description="Proton acceptor" evidence="9 10">
    <location>
        <position position="72"/>
    </location>
</feature>
<keyword evidence="13" id="KW-0326">Glycosidase</keyword>
<dbReference type="Proteomes" id="UP000306631">
    <property type="component" value="Unassembled WGS sequence"/>
</dbReference>
<evidence type="ECO:0000256" key="6">
    <source>
        <dbReference type="ARBA" id="ARBA00022763"/>
    </source>
</evidence>
<dbReference type="Gene3D" id="3.40.470.10">
    <property type="entry name" value="Uracil-DNA glycosylase-like domain"/>
    <property type="match status" value="1"/>
</dbReference>
<dbReference type="GO" id="GO:0097510">
    <property type="term" value="P:base-excision repair, AP site formation via deaminated base removal"/>
    <property type="evidence" value="ECO:0007669"/>
    <property type="project" value="TreeGrafter"/>
</dbReference>
<feature type="domain" description="Uracil-DNA glycosylase-like" evidence="12">
    <location>
        <begin position="57"/>
        <end position="217"/>
    </location>
</feature>
<evidence type="ECO:0000313" key="13">
    <source>
        <dbReference type="EMBL" id="TGY34513.1"/>
    </source>
</evidence>
<dbReference type="InterPro" id="IPR018085">
    <property type="entry name" value="Ura-DNA_Glyclase_AS"/>
</dbReference>
<organism evidence="13 14">
    <name type="scientific">Stenotrophomonas maltophilia</name>
    <name type="common">Pseudomonas maltophilia</name>
    <name type="synonym">Xanthomonas maltophilia</name>
    <dbReference type="NCBI Taxonomy" id="40324"/>
    <lineage>
        <taxon>Bacteria</taxon>
        <taxon>Pseudomonadati</taxon>
        <taxon>Pseudomonadota</taxon>
        <taxon>Gammaproteobacteria</taxon>
        <taxon>Lysobacterales</taxon>
        <taxon>Lysobacteraceae</taxon>
        <taxon>Stenotrophomonas</taxon>
        <taxon>Stenotrophomonas maltophilia group</taxon>
    </lineage>
</organism>
<dbReference type="NCBIfam" id="TIGR00628">
    <property type="entry name" value="ung"/>
    <property type="match status" value="1"/>
</dbReference>
<keyword evidence="7 9" id="KW-0378">Hydrolase</keyword>
<evidence type="ECO:0000256" key="3">
    <source>
        <dbReference type="ARBA" id="ARBA00008184"/>
    </source>
</evidence>
<keyword evidence="8 9" id="KW-0234">DNA repair</keyword>
<dbReference type="GO" id="GO:0004844">
    <property type="term" value="F:uracil DNA N-glycosylase activity"/>
    <property type="evidence" value="ECO:0007669"/>
    <property type="project" value="UniProtKB-UniRule"/>
</dbReference>
<dbReference type="AlphaFoldDB" id="A0A4S2D1Y3"/>
<dbReference type="NCBIfam" id="NF003588">
    <property type="entry name" value="PRK05254.1-1"/>
    <property type="match status" value="1"/>
</dbReference>
<dbReference type="SMART" id="SM00987">
    <property type="entry name" value="UreE_C"/>
    <property type="match status" value="1"/>
</dbReference>
<dbReference type="OrthoDB" id="9804372at2"/>
<evidence type="ECO:0000256" key="5">
    <source>
        <dbReference type="ARBA" id="ARBA00018429"/>
    </source>
</evidence>
<comment type="catalytic activity">
    <reaction evidence="1 9 11">
        <text>Hydrolyzes single-stranded DNA or mismatched double-stranded DNA and polynucleotides, releasing free uracil.</text>
        <dbReference type="EC" id="3.2.2.27"/>
    </reaction>
</comment>
<dbReference type="RefSeq" id="WP_136004567.1">
    <property type="nucleotide sequence ID" value="NZ_SRYW01000006.1"/>
</dbReference>
<gene>
    <name evidence="9" type="primary">ung</name>
    <name evidence="13" type="ORF">E5352_08695</name>
</gene>